<protein>
    <submittedName>
        <fullName evidence="2">Uncharacterized protein</fullName>
    </submittedName>
</protein>
<reference evidence="2 3" key="1">
    <citation type="journal article" date="2022" name="G3 (Bethesda)">
        <title>Whole-genome sequence and methylome profiling of the almond [Prunus dulcis (Mill.) D.A. Webb] cultivar 'Nonpareil'.</title>
        <authorList>
            <person name="D'Amico-Willman K.M."/>
            <person name="Ouma W.Z."/>
            <person name="Meulia T."/>
            <person name="Sideli G.M."/>
            <person name="Gradziel T.M."/>
            <person name="Fresnedo-Ramirez J."/>
        </authorList>
    </citation>
    <scope>NUCLEOTIDE SEQUENCE [LARGE SCALE GENOMIC DNA]</scope>
    <source>
        <strain evidence="2">Clone GOH B32 T37-40</strain>
    </source>
</reference>
<name>A0AAD4VX25_PRUDU</name>
<gene>
    <name evidence="2" type="ORF">L3X38_022964</name>
</gene>
<comment type="caution">
    <text evidence="2">The sequence shown here is derived from an EMBL/GenBank/DDBJ whole genome shotgun (WGS) entry which is preliminary data.</text>
</comment>
<accession>A0AAD4VX25</accession>
<dbReference type="EMBL" id="JAJFAZ020000004">
    <property type="protein sequence ID" value="KAI5332835.1"/>
    <property type="molecule type" value="Genomic_DNA"/>
</dbReference>
<dbReference type="AlphaFoldDB" id="A0AAD4VX25"/>
<evidence type="ECO:0000313" key="2">
    <source>
        <dbReference type="EMBL" id="KAI5332835.1"/>
    </source>
</evidence>
<dbReference type="Proteomes" id="UP001054821">
    <property type="component" value="Chromosome 4"/>
</dbReference>
<evidence type="ECO:0000313" key="3">
    <source>
        <dbReference type="Proteomes" id="UP001054821"/>
    </source>
</evidence>
<keyword evidence="3" id="KW-1185">Reference proteome</keyword>
<sequence length="87" mass="8878">MKAIATTLIACGSAIGVVICFTCVVFCCRNKNKNKNTVVPPSGQPANRGDVERGGVSNQSSSRTKDGGIDILAGARVALATTAVVIN</sequence>
<organism evidence="2 3">
    <name type="scientific">Prunus dulcis</name>
    <name type="common">Almond</name>
    <name type="synonym">Amygdalus dulcis</name>
    <dbReference type="NCBI Taxonomy" id="3755"/>
    <lineage>
        <taxon>Eukaryota</taxon>
        <taxon>Viridiplantae</taxon>
        <taxon>Streptophyta</taxon>
        <taxon>Embryophyta</taxon>
        <taxon>Tracheophyta</taxon>
        <taxon>Spermatophyta</taxon>
        <taxon>Magnoliopsida</taxon>
        <taxon>eudicotyledons</taxon>
        <taxon>Gunneridae</taxon>
        <taxon>Pentapetalae</taxon>
        <taxon>rosids</taxon>
        <taxon>fabids</taxon>
        <taxon>Rosales</taxon>
        <taxon>Rosaceae</taxon>
        <taxon>Amygdaloideae</taxon>
        <taxon>Amygdaleae</taxon>
        <taxon>Prunus</taxon>
    </lineage>
</organism>
<evidence type="ECO:0000256" key="1">
    <source>
        <dbReference type="SAM" id="MobiDB-lite"/>
    </source>
</evidence>
<proteinExistence type="predicted"/>
<feature type="region of interest" description="Disordered" evidence="1">
    <location>
        <begin position="33"/>
        <end position="64"/>
    </location>
</feature>